<evidence type="ECO:0000313" key="3">
    <source>
        <dbReference type="Proteomes" id="UP000029964"/>
    </source>
</evidence>
<feature type="region of interest" description="Disordered" evidence="1">
    <location>
        <begin position="36"/>
        <end position="64"/>
    </location>
</feature>
<dbReference type="AlphaFoldDB" id="A0A086T8I7"/>
<proteinExistence type="predicted"/>
<dbReference type="Proteomes" id="UP000029964">
    <property type="component" value="Unassembled WGS sequence"/>
</dbReference>
<dbReference type="EMBL" id="JPKY01000029">
    <property type="protein sequence ID" value="KFH45669.1"/>
    <property type="molecule type" value="Genomic_DNA"/>
</dbReference>
<sequence>MSFTTVQTEERDAVRAINETFQELRVKEDVQVSGFGEGSCDAQGLEFRRSSRSYPSGDELLDPG</sequence>
<protein>
    <submittedName>
        <fullName evidence="2">Uncharacterized protein</fullName>
    </submittedName>
</protein>
<reference evidence="3" key="1">
    <citation type="journal article" date="2014" name="Genome Announc.">
        <title>Genome sequence and annotation of Acremonium chrysogenum, producer of the beta-lactam antibiotic cephalosporin C.</title>
        <authorList>
            <person name="Terfehr D."/>
            <person name="Dahlmann T.A."/>
            <person name="Specht T."/>
            <person name="Zadra I."/>
            <person name="Kuernsteiner H."/>
            <person name="Kueck U."/>
        </authorList>
    </citation>
    <scope>NUCLEOTIDE SEQUENCE [LARGE SCALE GENOMIC DNA]</scope>
    <source>
        <strain evidence="3">ATCC 11550 / CBS 779.69 / DSM 880 / IAM 14645 / JCM 23072 / IMI 49137</strain>
    </source>
</reference>
<accession>A0A086T8I7</accession>
<keyword evidence="3" id="KW-1185">Reference proteome</keyword>
<comment type="caution">
    <text evidence="2">The sequence shown here is derived from an EMBL/GenBank/DDBJ whole genome shotgun (WGS) entry which is preliminary data.</text>
</comment>
<evidence type="ECO:0000313" key="2">
    <source>
        <dbReference type="EMBL" id="KFH45669.1"/>
    </source>
</evidence>
<evidence type="ECO:0000256" key="1">
    <source>
        <dbReference type="SAM" id="MobiDB-lite"/>
    </source>
</evidence>
<name>A0A086T8I7_HAPC1</name>
<dbReference type="HOGENOM" id="CLU_2867109_0_0_1"/>
<organism evidence="2 3">
    <name type="scientific">Hapsidospora chrysogenum (strain ATCC 11550 / CBS 779.69 / DSM 880 / IAM 14645 / JCM 23072 / IMI 49137)</name>
    <name type="common">Acremonium chrysogenum</name>
    <dbReference type="NCBI Taxonomy" id="857340"/>
    <lineage>
        <taxon>Eukaryota</taxon>
        <taxon>Fungi</taxon>
        <taxon>Dikarya</taxon>
        <taxon>Ascomycota</taxon>
        <taxon>Pezizomycotina</taxon>
        <taxon>Sordariomycetes</taxon>
        <taxon>Hypocreomycetidae</taxon>
        <taxon>Hypocreales</taxon>
        <taxon>Bionectriaceae</taxon>
        <taxon>Hapsidospora</taxon>
    </lineage>
</organism>
<gene>
    <name evidence="2" type="ORF">ACRE_035570</name>
</gene>